<dbReference type="PANTHER" id="PTHR43212">
    <property type="entry name" value="QUERCETIN 2,3-DIOXYGENASE"/>
    <property type="match status" value="1"/>
</dbReference>
<feature type="binding site" evidence="2">
    <location>
        <position position="57"/>
    </location>
    <ligand>
        <name>Fe cation</name>
        <dbReference type="ChEBI" id="CHEBI:24875"/>
    </ligand>
</feature>
<dbReference type="Pfam" id="PF17954">
    <property type="entry name" value="Pirin_C_2"/>
    <property type="match status" value="1"/>
</dbReference>
<dbReference type="InterPro" id="IPR014710">
    <property type="entry name" value="RmlC-like_jellyroll"/>
</dbReference>
<proteinExistence type="inferred from homology"/>
<keyword evidence="2" id="KW-0408">Iron</keyword>
<sequence length="233" mass="25221">MLQLRPANERGHFQNHWLDSKHSFSFGEYYDPKQMGISVLRVINDDRITAGAGFPLHPHNNMEIVSYVLEGELAHQDSMGNGSVIRKGEVQRMSAGTGITHSEYNPSTHQGTHFLQIWLLPTQRNTQPSYAQIAVSDAEKAAGWRLLISPDGASGSLATNTEARLYASLLGSGQARDYLLAPERLAYLFVASGSLELAGLTLTAGDGVAFTAGTALNLLGKDLAEVLLFDLPA</sequence>
<dbReference type="InterPro" id="IPR003829">
    <property type="entry name" value="Pirin_N_dom"/>
</dbReference>
<dbReference type="CDD" id="cd02910">
    <property type="entry name" value="cupin_Yhhw_N"/>
    <property type="match status" value="1"/>
</dbReference>
<comment type="cofactor">
    <cofactor evidence="2">
        <name>Fe cation</name>
        <dbReference type="ChEBI" id="CHEBI:24875"/>
    </cofactor>
    <text evidence="2">Binds 1 Fe cation per subunit.</text>
</comment>
<dbReference type="SUPFAM" id="SSF51182">
    <property type="entry name" value="RmlC-like cupins"/>
    <property type="match status" value="1"/>
</dbReference>
<feature type="domain" description="Pirin N-terminal" evidence="4">
    <location>
        <begin position="8"/>
        <end position="119"/>
    </location>
</feature>
<keyword evidence="2" id="KW-0479">Metal-binding</keyword>
<evidence type="ECO:0000256" key="3">
    <source>
        <dbReference type="RuleBase" id="RU003457"/>
    </source>
</evidence>
<dbReference type="InterPro" id="IPR041602">
    <property type="entry name" value="Quercetinase_C"/>
</dbReference>
<dbReference type="Pfam" id="PF02678">
    <property type="entry name" value="Pirin"/>
    <property type="match status" value="1"/>
</dbReference>
<evidence type="ECO:0000256" key="2">
    <source>
        <dbReference type="PIRSR" id="PIRSR006232-1"/>
    </source>
</evidence>
<comment type="similarity">
    <text evidence="1 3">Belongs to the pirin family.</text>
</comment>
<reference evidence="6 7" key="1">
    <citation type="submission" date="2017-02" db="EMBL/GenBank/DDBJ databases">
        <authorList>
            <person name="Peterson S.W."/>
        </authorList>
    </citation>
    <scope>NUCLEOTIDE SEQUENCE [LARGE SCALE GENOMIC DNA]</scope>
    <source>
        <strain evidence="6 7">ATCC 49788</strain>
    </source>
</reference>
<feature type="binding site" evidence="2">
    <location>
        <position position="59"/>
    </location>
    <ligand>
        <name>Fe cation</name>
        <dbReference type="ChEBI" id="CHEBI:24875"/>
    </ligand>
</feature>
<accession>A0A1T4W499</accession>
<dbReference type="Proteomes" id="UP000190460">
    <property type="component" value="Unassembled WGS sequence"/>
</dbReference>
<evidence type="ECO:0008006" key="8">
    <source>
        <dbReference type="Google" id="ProtNLM"/>
    </source>
</evidence>
<dbReference type="GO" id="GO:0046872">
    <property type="term" value="F:metal ion binding"/>
    <property type="evidence" value="ECO:0007669"/>
    <property type="project" value="UniProtKB-KW"/>
</dbReference>
<dbReference type="PIRSF" id="PIRSF006232">
    <property type="entry name" value="Pirin"/>
    <property type="match status" value="1"/>
</dbReference>
<dbReference type="RefSeq" id="WP_078921462.1">
    <property type="nucleotide sequence ID" value="NZ_FUYB01000003.1"/>
</dbReference>
<dbReference type="InterPro" id="IPR012093">
    <property type="entry name" value="Pirin"/>
</dbReference>
<dbReference type="EMBL" id="FUYB01000003">
    <property type="protein sequence ID" value="SKA72053.1"/>
    <property type="molecule type" value="Genomic_DNA"/>
</dbReference>
<evidence type="ECO:0000259" key="4">
    <source>
        <dbReference type="Pfam" id="PF02678"/>
    </source>
</evidence>
<evidence type="ECO:0000256" key="1">
    <source>
        <dbReference type="ARBA" id="ARBA00008416"/>
    </source>
</evidence>
<evidence type="ECO:0000259" key="5">
    <source>
        <dbReference type="Pfam" id="PF17954"/>
    </source>
</evidence>
<dbReference type="AlphaFoldDB" id="A0A1T4W499"/>
<dbReference type="CDD" id="cd20311">
    <property type="entry name" value="cupin_Yhhw_C"/>
    <property type="match status" value="1"/>
</dbReference>
<name>A0A1T4W499_9GAMM</name>
<evidence type="ECO:0000313" key="7">
    <source>
        <dbReference type="Proteomes" id="UP000190460"/>
    </source>
</evidence>
<evidence type="ECO:0000313" key="6">
    <source>
        <dbReference type="EMBL" id="SKA72053.1"/>
    </source>
</evidence>
<feature type="domain" description="Quercetin 2,3-dioxygenase C-terminal cupin" evidence="5">
    <location>
        <begin position="146"/>
        <end position="231"/>
    </location>
</feature>
<dbReference type="InterPro" id="IPR011051">
    <property type="entry name" value="RmlC_Cupin_sf"/>
</dbReference>
<keyword evidence="7" id="KW-1185">Reference proteome</keyword>
<protein>
    <recommendedName>
        <fullName evidence="8">Pirin N-terminal domain-containing protein</fullName>
    </recommendedName>
</protein>
<gene>
    <name evidence="6" type="ORF">SAMN02745130_00975</name>
</gene>
<dbReference type="OrthoDB" id="9780903at2"/>
<dbReference type="PANTHER" id="PTHR43212:SF3">
    <property type="entry name" value="QUERCETIN 2,3-DIOXYGENASE"/>
    <property type="match status" value="1"/>
</dbReference>
<organism evidence="6 7">
    <name type="scientific">Thiothrix eikelboomii</name>
    <dbReference type="NCBI Taxonomy" id="92487"/>
    <lineage>
        <taxon>Bacteria</taxon>
        <taxon>Pseudomonadati</taxon>
        <taxon>Pseudomonadota</taxon>
        <taxon>Gammaproteobacteria</taxon>
        <taxon>Thiotrichales</taxon>
        <taxon>Thiotrichaceae</taxon>
        <taxon>Thiothrix</taxon>
    </lineage>
</organism>
<feature type="binding site" evidence="2">
    <location>
        <position position="101"/>
    </location>
    <ligand>
        <name>Fe cation</name>
        <dbReference type="ChEBI" id="CHEBI:24875"/>
    </ligand>
</feature>
<dbReference type="STRING" id="92487.SAMN02745130_00975"/>
<feature type="binding site" evidence="2">
    <location>
        <position position="103"/>
    </location>
    <ligand>
        <name>Fe cation</name>
        <dbReference type="ChEBI" id="CHEBI:24875"/>
    </ligand>
</feature>
<dbReference type="Gene3D" id="2.60.120.10">
    <property type="entry name" value="Jelly Rolls"/>
    <property type="match status" value="2"/>
</dbReference>